<comment type="caution">
    <text evidence="1">The sequence shown here is derived from an EMBL/GenBank/DDBJ whole genome shotgun (WGS) entry which is preliminary data.</text>
</comment>
<evidence type="ECO:0000313" key="2">
    <source>
        <dbReference type="Proteomes" id="UP000285405"/>
    </source>
</evidence>
<dbReference type="EMBL" id="MCBR01018438">
    <property type="protein sequence ID" value="RKF58214.1"/>
    <property type="molecule type" value="Genomic_DNA"/>
</dbReference>
<dbReference type="Proteomes" id="UP000285405">
    <property type="component" value="Unassembled WGS sequence"/>
</dbReference>
<name>A0A420HLB2_9PEZI</name>
<accession>A0A420HLB2</accession>
<sequence length="253" mass="28264">MTNLVSLKRLNKVNIHHDSLNPLQLYHFTNNERRPWIDLTVSQSGHWVLEKISKSTENSSFGAKSSSASKKTLITSPTRWHKILGHPGVKAIESLPQNVEGCEFDSKETISTIDCESCLIAKAKATVSRRSEKNREISIINEKNHMVVVSWDIVEFITGLEGSKYMSHFYYDAESFHHLKCTKKKSGSSKKFKLTRFPSAANTPAQNGAAEISGKVIVETARTLRVAAALPKNLWPWLCESAASLESHSNKKA</sequence>
<protein>
    <submittedName>
        <fullName evidence="1">Uncharacterized protein</fullName>
    </submittedName>
</protein>
<reference evidence="1 2" key="1">
    <citation type="journal article" date="2018" name="BMC Genomics">
        <title>Comparative genome analyses reveal sequence features reflecting distinct modes of host-adaptation between dicot and monocot powdery mildew.</title>
        <authorList>
            <person name="Wu Y."/>
            <person name="Ma X."/>
            <person name="Pan Z."/>
            <person name="Kale S.D."/>
            <person name="Song Y."/>
            <person name="King H."/>
            <person name="Zhang Q."/>
            <person name="Presley C."/>
            <person name="Deng X."/>
            <person name="Wei C.I."/>
            <person name="Xiao S."/>
        </authorList>
    </citation>
    <scope>NUCLEOTIDE SEQUENCE [LARGE SCALE GENOMIC DNA]</scope>
    <source>
        <strain evidence="1">UCSC1</strain>
    </source>
</reference>
<gene>
    <name evidence="1" type="ORF">GcC1_184048</name>
</gene>
<organism evidence="1 2">
    <name type="scientific">Golovinomyces cichoracearum</name>
    <dbReference type="NCBI Taxonomy" id="62708"/>
    <lineage>
        <taxon>Eukaryota</taxon>
        <taxon>Fungi</taxon>
        <taxon>Dikarya</taxon>
        <taxon>Ascomycota</taxon>
        <taxon>Pezizomycotina</taxon>
        <taxon>Leotiomycetes</taxon>
        <taxon>Erysiphales</taxon>
        <taxon>Erysiphaceae</taxon>
        <taxon>Golovinomyces</taxon>
    </lineage>
</organism>
<evidence type="ECO:0000313" key="1">
    <source>
        <dbReference type="EMBL" id="RKF58214.1"/>
    </source>
</evidence>
<dbReference type="AlphaFoldDB" id="A0A420HLB2"/>
<proteinExistence type="predicted"/>
<dbReference type="OrthoDB" id="3771398at2759"/>